<dbReference type="Pfam" id="PF00501">
    <property type="entry name" value="AMP-binding"/>
    <property type="match status" value="2"/>
</dbReference>
<dbReference type="Pfam" id="PF00668">
    <property type="entry name" value="Condensation"/>
    <property type="match status" value="4"/>
</dbReference>
<dbReference type="InterPro" id="IPR025110">
    <property type="entry name" value="AMP-bd_C"/>
</dbReference>
<evidence type="ECO:0000256" key="3">
    <source>
        <dbReference type="ARBA" id="ARBA00022553"/>
    </source>
</evidence>
<dbReference type="CDD" id="cd19534">
    <property type="entry name" value="E_NRPS"/>
    <property type="match status" value="1"/>
</dbReference>
<evidence type="ECO:0000313" key="6">
    <source>
        <dbReference type="Proteomes" id="UP001183127"/>
    </source>
</evidence>
<proteinExistence type="predicted"/>
<dbReference type="InterPro" id="IPR020845">
    <property type="entry name" value="AMP-binding_CS"/>
</dbReference>
<dbReference type="PROSITE" id="PS50075">
    <property type="entry name" value="CARRIER"/>
    <property type="match status" value="2"/>
</dbReference>
<dbReference type="Gene3D" id="1.10.1200.10">
    <property type="entry name" value="ACP-like"/>
    <property type="match status" value="2"/>
</dbReference>
<dbReference type="NCBIfam" id="TIGR01733">
    <property type="entry name" value="AA-adenyl-dom"/>
    <property type="match status" value="2"/>
</dbReference>
<dbReference type="GeneID" id="32806327"/>
<dbReference type="CDD" id="cd19531">
    <property type="entry name" value="LCL_NRPS-like"/>
    <property type="match status" value="2"/>
</dbReference>
<dbReference type="InterPro" id="IPR023213">
    <property type="entry name" value="CAT-like_dom_sf"/>
</dbReference>
<dbReference type="InterPro" id="IPR006162">
    <property type="entry name" value="Ppantetheine_attach_site"/>
</dbReference>
<comment type="cofactor">
    <cofactor evidence="1">
        <name>pantetheine 4'-phosphate</name>
        <dbReference type="ChEBI" id="CHEBI:47942"/>
    </cofactor>
</comment>
<protein>
    <submittedName>
        <fullName evidence="5">Non-ribosomal peptide synthetase</fullName>
    </submittedName>
</protein>
<keyword evidence="6" id="KW-1185">Reference proteome</keyword>
<dbReference type="InterPro" id="IPR045851">
    <property type="entry name" value="AMP-bd_C_sf"/>
</dbReference>
<dbReference type="PROSITE" id="PS00012">
    <property type="entry name" value="PHOSPHOPANTETHEINE"/>
    <property type="match status" value="2"/>
</dbReference>
<dbReference type="InterPro" id="IPR010060">
    <property type="entry name" value="NRPS_synth"/>
</dbReference>
<dbReference type="Gene3D" id="3.30.300.30">
    <property type="match status" value="2"/>
</dbReference>
<evidence type="ECO:0000256" key="2">
    <source>
        <dbReference type="ARBA" id="ARBA00022450"/>
    </source>
</evidence>
<dbReference type="PANTHER" id="PTHR45398:SF1">
    <property type="entry name" value="ENZYME, PUTATIVE (JCVI)-RELATED"/>
    <property type="match status" value="1"/>
</dbReference>
<dbReference type="PROSITE" id="PS00455">
    <property type="entry name" value="AMP_BINDING"/>
    <property type="match status" value="2"/>
</dbReference>
<dbReference type="PANTHER" id="PTHR45398">
    <property type="match status" value="1"/>
</dbReference>
<dbReference type="InterPro" id="IPR020806">
    <property type="entry name" value="PKS_PP-bd"/>
</dbReference>
<name>A0ABY9QYW8_9PSED</name>
<evidence type="ECO:0000313" key="5">
    <source>
        <dbReference type="EMBL" id="WMW08236.1"/>
    </source>
</evidence>
<dbReference type="Pfam" id="PF13193">
    <property type="entry name" value="AMP-binding_C"/>
    <property type="match status" value="2"/>
</dbReference>
<dbReference type="InterPro" id="IPR010071">
    <property type="entry name" value="AA_adenyl_dom"/>
</dbReference>
<dbReference type="Pfam" id="PF00550">
    <property type="entry name" value="PP-binding"/>
    <property type="match status" value="2"/>
</dbReference>
<dbReference type="SUPFAM" id="SSF52777">
    <property type="entry name" value="CoA-dependent acyltransferases"/>
    <property type="match status" value="8"/>
</dbReference>
<dbReference type="Gene3D" id="2.30.38.10">
    <property type="entry name" value="Luciferase, Domain 3"/>
    <property type="match status" value="2"/>
</dbReference>
<dbReference type="Gene3D" id="3.30.559.30">
    <property type="entry name" value="Nonribosomal peptide synthetase, condensation domain"/>
    <property type="match status" value="4"/>
</dbReference>
<dbReference type="RefSeq" id="WP_011534379.1">
    <property type="nucleotide sequence ID" value="NZ_CP132921.1"/>
</dbReference>
<feature type="domain" description="Carrier" evidence="4">
    <location>
        <begin position="2523"/>
        <end position="2598"/>
    </location>
</feature>
<sequence length="3088" mass="340165">MNAQDARNLARRFLELPPQKRRIFLQALAREQVDFAQFPLVADVQAPERGLPSYAQQRMWFLWQLEPEGAAYNLPGAVALDGPLDRAAMEQALACLGERHQTLASAFQLDGERGLQQVPAAQPMRVVFEDLRELDPQAREATVRERAEVQAREPFDLQQGPLWRVRLLQLEAQRHVLLLTLHHIVSDGWSMNVLIDEFIRCYDAFARGQAMPLAPLPLQYADYALWQRAWLEAGEQERQLEYWQAALGDEHPVLELPIDFPRPATPSHRGTRHGFAIDAALAEQLRSFAQQHQASLFMVLLAAFDALLHRYSGQADLRVGVPIANRNRAEVEGLIGFFVNTQVLRCQLDADTTVAQLIAQVRDTALGAQAHQELPFERLVEALKLERSLAHNPLFQVMYNHQPLVTDLTALQTESGIRFGVIEWEGRTTQFDLSLDTWEKGGRLHAALTYADELFAPETIARMAEHWLNLLRAMVADPSQAVSRLPMLGQAELERQMHAWNPAGDGYDSLSRIDQCIVQQAQARPEALALVHGERRYSHAELDRWANRLAQRLVAAGVGPEVRVGVALPRTPQLVVALLAVFKAGGAYVPLDPDYPAERVAYMLEDSAARLVLSDGEVAERLGLQACCEVLLVDGDEQSLEAWPAEPPVNRASAQNLAYVIYTSGSTGRPKGVAIAHRNVLALLHWSRQVYRDEDIQGVLASTSICFDLSVWELFVTLAAGGYIVLARNALELPELPARDLVRLVNTVPSAIAALLRGGQLPAGVRIVNLAGEPLKQRLVDELYALPGLEHVYDLYGPSEDTTYSTWTRRQAGGRASIGRPLPHTAAYLLDSQLQPLPQGCGAELYLAGAGITRGYLGRPALTAERFVPDPFAGDGGRLYRTGDLVRYREGGELEYIGRIDHQVKVRGFRIELGEIEARLQAQASVHEVAVLAPDGPSGRQLVAYVVPVDAQLVEDAGAQDALRGTLRAALGEHLPDYMVPAAMLFLARLPLTPNGKLDRKALPAPDAMQAQREHVPPSGAREQALAQIWQALLGLEQVGALDNFFELGGDSIVSMQVVSRAREAGLALTPKDIFQFQTIRGLAQVAGQAQAQVEQGPASGEVPLTPIQHWFFDQAIPARGHWNQSLLLDAQAPLDANLLGKALAHLLEHHDSLRLRFVEQEDGWRQHYAEQAGEVLWLRQAQDDAEALAHCEAAQRSLDLAAGPLLRVMLLTLPEGRQQLLLVLHHLVVDGVSWRVLLDDLQQLYRQLLAGQPARLPLRGSSYQAWARQLHDALPRFSDQLPWWQAQLQAASVAELPCDNHAGALENRYEQKIESRFDAQLTRELLQVAPAAYRTQVNDLLLTALARVLCRWTAAPGALIELEGHGREDLFDGLDLSRSIGWFTSLHPLLLVPGDEPGAAIIAVKEQLRAVPDKGLGHGLLRRLGDAATRQALAALPQPRVTFNYLGQFDRQFDAQALLRPATSSGGQAQDPRAPLANWMTVEGQVYGGELALRWGFSREMFAPARIQALADDFSAELRALVAHCCAQEPGQASASDFPLAGLDSAGLAGLPLPVTQLEDLYPLSPMQQGMLFHGLYESTGGDYINQMRVDVDGLQPQRLRQAWQQAVDAHAILRTGFAWQGELPRPLQMVVRQAELPWRELDWSGRDDLDQALAQLARDDRAAGFDLHCPPLLRLTLVRTGPARHHLIQTCHHLLLDGWSNSRLLGEVLQRYAGQTPAPAQGRYRDYIQWLQGQDLALSEAFWRDQLAPLETPTRLAHALPAPQAEAGHGDHYQRFTPAFSERLGAFARQQKVTVNTLVQAAWLLLLQRCTGQDCVAFGATVAGRPAQLPGIEQQIGLFINTLPVIARPGLAQRLGDWLQQVQGINLALREHEHTPLYEVQRWSGQGSDTLFDTLLVFENYPLSAALAESAQAGVRFGNVGNLERTNYPLTLAVTLGERLEVHYSYLRAAFTRQAVEALAAQLECLLAQFIEGDAQVLAAFETVPSDARQTLLAMPPAVLGIEQSLWLHQLIEAQALRTPDAIALVADGQSLSYAWLNGRANQLAHRLVAEGVAPDVLVGIALPRGADLIVGLLAILKAGGAYVPLDPEYPAERLGYMLDDSGVDLVLGDARGEALLAGRHARLLRVDQLAFAGDDQGAPQVALDGHNLLCLLYTSGSTGRPKGVALEHGALLRHLLTMQRFYRIDSADRFLHFASLNFDWGTEQWLLPLISGARCILRGEGLWSTEQALEVIEREQASLVYFPTQYACQMAALAAGQGRAPSVRSFNVAGEAFPREGFEQIQAVLQPRYIVNGYGPTETVITPFLWEAEGDTRFTSAYAPIGRPVAGRSAYLLAEGLALQGDGLVGELYIGGCALARGYHARPSMTAERFVPDPFASTPGARLYRSGDLVRRLADGQMEYIGRVDHQVKIRGFRVETGEIEARLLARDEVAEAAVVAVPGPSGQQLVAYVVPCQGPLAEREAQAQLCEGLRAALADDLPDYMQPAHWQVLAALPLTPNGKLDRKALPQPDTRLLQQAHVAPRSELECLLARLWCEVLELPEVGLQDNFFDLGGHSLLATQVISRVRHTLGLDLPLRVLFEARDLAQFAAAVERAEAPGQGAPAPVLQALDPRQRQPLSFAQQRLWFLWQLEPQSSMYNIPRALQLDGELDVEAVRQAFQALLARHSVLRTTYAQDGGDSWQQVQPDMALPFTLHDLRELPEAKREAAVAEALEHEARAPFDLINGPLLRVALLRQADRQHLLLVTLHHIVADHWSFGILLREFVALYDAAVAATPASLPAPGLAYLDFAVWQRQWLEAGQLRRQLDYWQRTLGDDHRLTRLPGTAQPGVAGGTCQVHAFDFPAPLAEALRACAKARGLTLYMLLLAGFSLVLAQRCDSRRLRLGTDVANRNHAGVEEMVGFFVNQLVLQLELDEQASGAQWLERCRDVVIGASDHQDLPFDRLVEALRLPRQAGRSPLFAIKFIYQEGSLPMQAPQGLEVTSREAGQGATELDLIAEFVNGADRLTAAFKCDASLFAASDMADLFAQLQGVFERLLAQPEAPLAELLAHAAQVQATATQARTEARQAQLKAQHPMRRRARGVELQ</sequence>
<dbReference type="SMART" id="SM00823">
    <property type="entry name" value="PKS_PP"/>
    <property type="match status" value="2"/>
</dbReference>
<feature type="domain" description="Carrier" evidence="4">
    <location>
        <begin position="1017"/>
        <end position="1091"/>
    </location>
</feature>
<dbReference type="CDD" id="cd19543">
    <property type="entry name" value="DCL_NRPS"/>
    <property type="match status" value="1"/>
</dbReference>
<organism evidence="5 6">
    <name type="scientific">Pseudomonas entomophila</name>
    <dbReference type="NCBI Taxonomy" id="312306"/>
    <lineage>
        <taxon>Bacteria</taxon>
        <taxon>Pseudomonadati</taxon>
        <taxon>Pseudomonadota</taxon>
        <taxon>Gammaproteobacteria</taxon>
        <taxon>Pseudomonadales</taxon>
        <taxon>Pseudomonadaceae</taxon>
        <taxon>Pseudomonas</taxon>
    </lineage>
</organism>
<dbReference type="SUPFAM" id="SSF47336">
    <property type="entry name" value="ACP-like"/>
    <property type="match status" value="2"/>
</dbReference>
<dbReference type="EMBL" id="CP132921">
    <property type="protein sequence ID" value="WMW08236.1"/>
    <property type="molecule type" value="Genomic_DNA"/>
</dbReference>
<dbReference type="SUPFAM" id="SSF56801">
    <property type="entry name" value="Acetyl-CoA synthetase-like"/>
    <property type="match status" value="2"/>
</dbReference>
<dbReference type="InterPro" id="IPR000873">
    <property type="entry name" value="AMP-dep_synth/lig_dom"/>
</dbReference>
<dbReference type="InterPro" id="IPR001242">
    <property type="entry name" value="Condensation_dom"/>
</dbReference>
<dbReference type="InterPro" id="IPR009081">
    <property type="entry name" value="PP-bd_ACP"/>
</dbReference>
<dbReference type="Gene3D" id="3.40.50.980">
    <property type="match status" value="4"/>
</dbReference>
<dbReference type="Gene3D" id="3.30.559.10">
    <property type="entry name" value="Chloramphenicol acetyltransferase-like domain"/>
    <property type="match status" value="4"/>
</dbReference>
<dbReference type="InterPro" id="IPR036736">
    <property type="entry name" value="ACP-like_sf"/>
</dbReference>
<accession>A0ABY9QYW8</accession>
<reference evidence="5 6" key="1">
    <citation type="submission" date="2023-08" db="EMBL/GenBank/DDBJ databases">
        <title>Complete Genome Sequence of Pseudomonas entomophila TVIN A01.</title>
        <authorList>
            <person name="Shelke T."/>
            <person name="Mahar N.S."/>
            <person name="Gupta I."/>
            <person name="Gupta V."/>
        </authorList>
    </citation>
    <scope>NUCLEOTIDE SEQUENCE [LARGE SCALE GENOMIC DNA]</scope>
    <source>
        <strain evidence="5 6">TVIN-A01</strain>
    </source>
</reference>
<gene>
    <name evidence="5" type="ORF">RAH46_13100</name>
</gene>
<keyword evidence="3" id="KW-0597">Phosphoprotein</keyword>
<dbReference type="Proteomes" id="UP001183127">
    <property type="component" value="Chromosome"/>
</dbReference>
<evidence type="ECO:0000259" key="4">
    <source>
        <dbReference type="PROSITE" id="PS50075"/>
    </source>
</evidence>
<evidence type="ECO:0000256" key="1">
    <source>
        <dbReference type="ARBA" id="ARBA00001957"/>
    </source>
</evidence>
<keyword evidence="2" id="KW-0596">Phosphopantetheine</keyword>
<dbReference type="NCBIfam" id="TIGR01720">
    <property type="entry name" value="NRPS-para261"/>
    <property type="match status" value="1"/>
</dbReference>